<name>A0A0M9GB30_LEPPY</name>
<dbReference type="RefSeq" id="XP_015665076.1">
    <property type="nucleotide sequence ID" value="XM_015797068.1"/>
</dbReference>
<reference evidence="2 3" key="1">
    <citation type="submission" date="2015-07" db="EMBL/GenBank/DDBJ databases">
        <title>High-quality genome of monoxenous trypanosomatid Leptomonas pyrrhocoris.</title>
        <authorList>
            <person name="Flegontov P."/>
            <person name="Butenko A."/>
            <person name="Firsov S."/>
            <person name="Vlcek C."/>
            <person name="Logacheva M.D."/>
            <person name="Field M."/>
            <person name="Filatov D."/>
            <person name="Flegontova O."/>
            <person name="Gerasimov E."/>
            <person name="Jackson A.P."/>
            <person name="Kelly S."/>
            <person name="Opperdoes F."/>
            <person name="O'Reilly A."/>
            <person name="Votypka J."/>
            <person name="Yurchenko V."/>
            <person name="Lukes J."/>
        </authorList>
    </citation>
    <scope>NUCLEOTIDE SEQUENCE [LARGE SCALE GENOMIC DNA]</scope>
    <source>
        <strain evidence="2">H10</strain>
    </source>
</reference>
<organism evidence="2 3">
    <name type="scientific">Leptomonas pyrrhocoris</name>
    <name type="common">Firebug parasite</name>
    <dbReference type="NCBI Taxonomy" id="157538"/>
    <lineage>
        <taxon>Eukaryota</taxon>
        <taxon>Discoba</taxon>
        <taxon>Euglenozoa</taxon>
        <taxon>Kinetoplastea</taxon>
        <taxon>Metakinetoplastina</taxon>
        <taxon>Trypanosomatida</taxon>
        <taxon>Trypanosomatidae</taxon>
        <taxon>Leishmaniinae</taxon>
        <taxon>Leptomonas</taxon>
    </lineage>
</organism>
<comment type="caution">
    <text evidence="2">The sequence shown here is derived from an EMBL/GenBank/DDBJ whole genome shotgun (WGS) entry which is preliminary data.</text>
</comment>
<feature type="compositionally biased region" description="Polar residues" evidence="1">
    <location>
        <begin position="197"/>
        <end position="207"/>
    </location>
</feature>
<dbReference type="VEuPathDB" id="TriTrypDB:LpyrH10_01_7430"/>
<evidence type="ECO:0000256" key="1">
    <source>
        <dbReference type="SAM" id="MobiDB-lite"/>
    </source>
</evidence>
<accession>A0A0M9GB30</accession>
<dbReference type="Proteomes" id="UP000037923">
    <property type="component" value="Unassembled WGS sequence"/>
</dbReference>
<evidence type="ECO:0000313" key="3">
    <source>
        <dbReference type="Proteomes" id="UP000037923"/>
    </source>
</evidence>
<dbReference type="GeneID" id="26901040"/>
<keyword evidence="3" id="KW-1185">Reference proteome</keyword>
<proteinExistence type="predicted"/>
<dbReference type="EMBL" id="LGTL01000001">
    <property type="protein sequence ID" value="KPA86637.1"/>
    <property type="molecule type" value="Genomic_DNA"/>
</dbReference>
<feature type="compositionally biased region" description="Polar residues" evidence="1">
    <location>
        <begin position="140"/>
        <end position="151"/>
    </location>
</feature>
<feature type="region of interest" description="Disordered" evidence="1">
    <location>
        <begin position="115"/>
        <end position="151"/>
    </location>
</feature>
<dbReference type="OrthoDB" id="266165at2759"/>
<dbReference type="AlphaFoldDB" id="A0A0M9GB30"/>
<feature type="region of interest" description="Disordered" evidence="1">
    <location>
        <begin position="169"/>
        <end position="225"/>
    </location>
</feature>
<gene>
    <name evidence="2" type="ORF">ABB37_00743</name>
</gene>
<feature type="compositionally biased region" description="Basic residues" evidence="1">
    <location>
        <begin position="184"/>
        <end position="193"/>
    </location>
</feature>
<evidence type="ECO:0000313" key="2">
    <source>
        <dbReference type="EMBL" id="KPA86637.1"/>
    </source>
</evidence>
<sequence length="611" mass="66539">MTSFASSAASAWSQGEDGTWRSCTGSAQIAVVNATDETDPPADTAVWFYSNARHQLTATHAAADGDAGGAVPYGTAAATLRQRPRPATADAATTVGFDVIPCDVMISTVGRRSAESNRRFARPRQRPRISISPAHGTVRSAGNSVRVTEGSLTSQDAVGRLMSVLNDCDAQQQQLQEQQEQRQRRTSAGRKGLHPSYENSYTANSFPTPHAPSDRSYRDSAGSTMSAHLEDLTRRWVLAEAKEEAAEAAAAATAQRAGSAGEIRSRATVGKMPAYRTVPAQAATPVHNSCVMRLRKCKFRPSNAAAATVASPPDVVAETATPSVASTEHQKKLSTEAVLGERLSAEPVRSYCMLRDATTPSIELRPSSQIPLLRAARLRRANLERLQHNFEHQRYVLHTELEDALEWREQCQAAVLRRRSIDSGAALVPVVTPPNSRPVTSSFLSSKPATDIVSQRLLDEVFTRPSKQRPHTAGEVPVQLAAVNHRSAWTTEAARRALREEKERLTSLLNAFEVTCGAAALTLVAMGEFRAETITRVWHPEKFVGNRRALVFTREHFLRFAQTRYSPHLPTLSKARAARRAYDILDALPSKAEASFAKYAYELLPSSAASV</sequence>
<protein>
    <submittedName>
        <fullName evidence="2">Uncharacterized protein</fullName>
    </submittedName>
</protein>
<dbReference type="OMA" id="KLEWRNR"/>